<dbReference type="PIRSF" id="PIRSF021332">
    <property type="entry name" value="DUF1054"/>
    <property type="match status" value="1"/>
</dbReference>
<evidence type="ECO:0000313" key="2">
    <source>
        <dbReference type="Proteomes" id="UP001595987"/>
    </source>
</evidence>
<organism evidence="1 2">
    <name type="scientific">Lactococcus nasutitermitis</name>
    <dbReference type="NCBI Taxonomy" id="1652957"/>
    <lineage>
        <taxon>Bacteria</taxon>
        <taxon>Bacillati</taxon>
        <taxon>Bacillota</taxon>
        <taxon>Bacilli</taxon>
        <taxon>Lactobacillales</taxon>
        <taxon>Streptococcaceae</taxon>
        <taxon>Lactococcus</taxon>
    </lineage>
</organism>
<dbReference type="Proteomes" id="UP001595987">
    <property type="component" value="Unassembled WGS sequence"/>
</dbReference>
<keyword evidence="2" id="KW-1185">Reference proteome</keyword>
<dbReference type="InterPro" id="IPR053707">
    <property type="entry name" value="UPF0637_domain_sf"/>
</dbReference>
<protein>
    <submittedName>
        <fullName evidence="1">DUF1054 family protein</fullName>
    </submittedName>
</protein>
<dbReference type="RefSeq" id="WP_213533563.1">
    <property type="nucleotide sequence ID" value="NZ_BOVQ01000002.1"/>
</dbReference>
<dbReference type="EMBL" id="JBHSGD010000004">
    <property type="protein sequence ID" value="MFC4652013.1"/>
    <property type="molecule type" value="Genomic_DNA"/>
</dbReference>
<evidence type="ECO:0000313" key="1">
    <source>
        <dbReference type="EMBL" id="MFC4652013.1"/>
    </source>
</evidence>
<dbReference type="Gene3D" id="3.30.930.20">
    <property type="entry name" value="Protein of unknown function DUF1054"/>
    <property type="match status" value="1"/>
</dbReference>
<dbReference type="InterPro" id="IPR009403">
    <property type="entry name" value="UPF0637"/>
</dbReference>
<comment type="caution">
    <text evidence="1">The sequence shown here is derived from an EMBL/GenBank/DDBJ whole genome shotgun (WGS) entry which is preliminary data.</text>
</comment>
<name>A0ABV9JDG0_9LACT</name>
<sequence length="198" mass="23509">MFDKKSFEIFDIEGLEPRMIAIRSEIQPIFQEIGEKFLTELSKIFPSENFYLHIAQHRRRTAYAPDSTWCAISTQKRGYKMEACFTLGIWKNHVFLYLSIIDQPKRQQNYAEILSENLTDLSKKFVLSKDHTKPDFTDLTELSKNIQRLKTVKKSEFQIGKVWTAEQFNRRQDEKILSEMLETIQQLSPIYDKLMKEE</sequence>
<dbReference type="SUPFAM" id="SSF142913">
    <property type="entry name" value="YktB/PF0168-like"/>
    <property type="match status" value="1"/>
</dbReference>
<accession>A0ABV9JDG0</accession>
<gene>
    <name evidence="1" type="ORF">ACFO26_03755</name>
</gene>
<proteinExistence type="predicted"/>
<dbReference type="Pfam" id="PF06335">
    <property type="entry name" value="DUF1054"/>
    <property type="match status" value="1"/>
</dbReference>
<reference evidence="2" key="1">
    <citation type="journal article" date="2019" name="Int. J. Syst. Evol. Microbiol.">
        <title>The Global Catalogue of Microorganisms (GCM) 10K type strain sequencing project: providing services to taxonomists for standard genome sequencing and annotation.</title>
        <authorList>
            <consortium name="The Broad Institute Genomics Platform"/>
            <consortium name="The Broad Institute Genome Sequencing Center for Infectious Disease"/>
            <person name="Wu L."/>
            <person name="Ma J."/>
        </authorList>
    </citation>
    <scope>NUCLEOTIDE SEQUENCE [LARGE SCALE GENOMIC DNA]</scope>
    <source>
        <strain evidence="2">CCUG 63287</strain>
    </source>
</reference>